<sequence>MDPRMSAPGIILDEPDRLIAWATKQFGLNFFSDARAIGWGTLDDIRAVAIYERWTGTDCSVHLVSDQRPGWLSRRFIAAGFTYPFIVGGLQRMTGLVPASNKRALRLNQHFGFRIEGALRRGANDGGDMIVMGMLREECPFIAKDMLHEQ</sequence>
<evidence type="ECO:0000313" key="1">
    <source>
        <dbReference type="EMBL" id="AYO76427.1"/>
    </source>
</evidence>
<dbReference type="EMBL" id="CP033230">
    <property type="protein sequence ID" value="AYO76427.1"/>
    <property type="molecule type" value="Genomic_DNA"/>
</dbReference>
<evidence type="ECO:0000313" key="2">
    <source>
        <dbReference type="Proteomes" id="UP000280708"/>
    </source>
</evidence>
<dbReference type="Proteomes" id="UP000280708">
    <property type="component" value="Chromosome"/>
</dbReference>
<reference evidence="1 2" key="1">
    <citation type="submission" date="2018-10" db="EMBL/GenBank/DDBJ databases">
        <title>Characterization and genome analysis of a novel bacterium Sphingobium yanoikuyae SJTF8 capable of degrading PAHs.</title>
        <authorList>
            <person name="Yin C."/>
            <person name="Xiong W."/>
            <person name="Liang R."/>
        </authorList>
    </citation>
    <scope>NUCLEOTIDE SEQUENCE [LARGE SCALE GENOMIC DNA]</scope>
    <source>
        <strain evidence="1 2">SJTF8</strain>
    </source>
</reference>
<organism evidence="1 2">
    <name type="scientific">Sphingobium yanoikuyae</name>
    <name type="common">Sphingomonas yanoikuyae</name>
    <dbReference type="NCBI Taxonomy" id="13690"/>
    <lineage>
        <taxon>Bacteria</taxon>
        <taxon>Pseudomonadati</taxon>
        <taxon>Pseudomonadota</taxon>
        <taxon>Alphaproteobacteria</taxon>
        <taxon>Sphingomonadales</taxon>
        <taxon>Sphingomonadaceae</taxon>
        <taxon>Sphingobium</taxon>
    </lineage>
</organism>
<dbReference type="SUPFAM" id="SSF55729">
    <property type="entry name" value="Acyl-CoA N-acyltransferases (Nat)"/>
    <property type="match status" value="1"/>
</dbReference>
<protein>
    <submittedName>
        <fullName evidence="1">N-acetyltransferase</fullName>
    </submittedName>
</protein>
<name>A0A3G2UMP3_SPHYA</name>
<dbReference type="InterPro" id="IPR016181">
    <property type="entry name" value="Acyl_CoA_acyltransferase"/>
</dbReference>
<keyword evidence="1" id="KW-0808">Transferase</keyword>
<gene>
    <name evidence="1" type="ORF">EBF16_05400</name>
</gene>
<proteinExistence type="predicted"/>
<dbReference type="AlphaFoldDB" id="A0A3G2UMP3"/>
<dbReference type="Gene3D" id="3.40.630.30">
    <property type="match status" value="1"/>
</dbReference>
<dbReference type="GO" id="GO:0016740">
    <property type="term" value="F:transferase activity"/>
    <property type="evidence" value="ECO:0007669"/>
    <property type="project" value="UniProtKB-KW"/>
</dbReference>
<accession>A0A3G2UMP3</accession>